<feature type="chain" id="PRO_5041918512" description="Secreted protein" evidence="1">
    <location>
        <begin position="21"/>
        <end position="69"/>
    </location>
</feature>
<accession>A0AAD8KD73</accession>
<protein>
    <recommendedName>
        <fullName evidence="4">Secreted protein</fullName>
    </recommendedName>
</protein>
<dbReference type="AlphaFoldDB" id="A0AAD8KD73"/>
<reference evidence="2" key="1">
    <citation type="journal article" date="2023" name="bioRxiv">
        <title>Improved chromosome-level genome assembly for marigold (Tagetes erecta).</title>
        <authorList>
            <person name="Jiang F."/>
            <person name="Yuan L."/>
            <person name="Wang S."/>
            <person name="Wang H."/>
            <person name="Xu D."/>
            <person name="Wang A."/>
            <person name="Fan W."/>
        </authorList>
    </citation>
    <scope>NUCLEOTIDE SEQUENCE</scope>
    <source>
        <strain evidence="2">WSJ</strain>
        <tissue evidence="2">Leaf</tissue>
    </source>
</reference>
<keyword evidence="1" id="KW-0732">Signal</keyword>
<evidence type="ECO:0008006" key="4">
    <source>
        <dbReference type="Google" id="ProtNLM"/>
    </source>
</evidence>
<name>A0AAD8KD73_TARER</name>
<comment type="caution">
    <text evidence="2">The sequence shown here is derived from an EMBL/GenBank/DDBJ whole genome shotgun (WGS) entry which is preliminary data.</text>
</comment>
<gene>
    <name evidence="2" type="ORF">QVD17_22187</name>
</gene>
<sequence>MVLIRSVAFCLILMAARVLQEMGKSRAAVFFVYMKLMKEEMLILFLKTISRKMENHNMKAIANRFQFSF</sequence>
<organism evidence="2 3">
    <name type="scientific">Tagetes erecta</name>
    <name type="common">African marigold</name>
    <dbReference type="NCBI Taxonomy" id="13708"/>
    <lineage>
        <taxon>Eukaryota</taxon>
        <taxon>Viridiplantae</taxon>
        <taxon>Streptophyta</taxon>
        <taxon>Embryophyta</taxon>
        <taxon>Tracheophyta</taxon>
        <taxon>Spermatophyta</taxon>
        <taxon>Magnoliopsida</taxon>
        <taxon>eudicotyledons</taxon>
        <taxon>Gunneridae</taxon>
        <taxon>Pentapetalae</taxon>
        <taxon>asterids</taxon>
        <taxon>campanulids</taxon>
        <taxon>Asterales</taxon>
        <taxon>Asteraceae</taxon>
        <taxon>Asteroideae</taxon>
        <taxon>Heliantheae alliance</taxon>
        <taxon>Tageteae</taxon>
        <taxon>Tagetes</taxon>
    </lineage>
</organism>
<evidence type="ECO:0000313" key="3">
    <source>
        <dbReference type="Proteomes" id="UP001229421"/>
    </source>
</evidence>
<dbReference type="Proteomes" id="UP001229421">
    <property type="component" value="Unassembled WGS sequence"/>
</dbReference>
<evidence type="ECO:0000313" key="2">
    <source>
        <dbReference type="EMBL" id="KAK1420519.1"/>
    </source>
</evidence>
<feature type="signal peptide" evidence="1">
    <location>
        <begin position="1"/>
        <end position="20"/>
    </location>
</feature>
<proteinExistence type="predicted"/>
<evidence type="ECO:0000256" key="1">
    <source>
        <dbReference type="SAM" id="SignalP"/>
    </source>
</evidence>
<dbReference type="EMBL" id="JAUHHV010000006">
    <property type="protein sequence ID" value="KAK1420519.1"/>
    <property type="molecule type" value="Genomic_DNA"/>
</dbReference>
<keyword evidence="3" id="KW-1185">Reference proteome</keyword>